<proteinExistence type="predicted"/>
<feature type="non-terminal residue" evidence="2">
    <location>
        <position position="1"/>
    </location>
</feature>
<dbReference type="CDD" id="cd01948">
    <property type="entry name" value="EAL"/>
    <property type="match status" value="1"/>
</dbReference>
<dbReference type="PROSITE" id="PS50883">
    <property type="entry name" value="EAL"/>
    <property type="match status" value="1"/>
</dbReference>
<reference evidence="2" key="2">
    <citation type="submission" date="2021-04" db="EMBL/GenBank/DDBJ databases">
        <authorList>
            <person name="Gilroy R."/>
        </authorList>
    </citation>
    <scope>NUCLEOTIDE SEQUENCE</scope>
    <source>
        <strain evidence="2">ChiBcec16_6824</strain>
    </source>
</reference>
<sequence length="135" mass="15894">DTLPKQLERFMEQCRGLGITFALDDFGSGYSSVQMLLQYPVDLVKFDHSMVKEIAASQEKLDFIISTIQTCHQFKKKVCMEGVEQEEELERVRQTKCDYIQGFYYYRPLELDEFCEVLERDVKGGEDRCDRERNP</sequence>
<accession>A0A9D1YB70</accession>
<dbReference type="Gene3D" id="3.20.20.450">
    <property type="entry name" value="EAL domain"/>
    <property type="match status" value="1"/>
</dbReference>
<gene>
    <name evidence="2" type="ORF">H9841_11135</name>
</gene>
<evidence type="ECO:0000313" key="2">
    <source>
        <dbReference type="EMBL" id="HIY22437.1"/>
    </source>
</evidence>
<dbReference type="InterPro" id="IPR001633">
    <property type="entry name" value="EAL_dom"/>
</dbReference>
<comment type="caution">
    <text evidence="2">The sequence shown here is derived from an EMBL/GenBank/DDBJ whole genome shotgun (WGS) entry which is preliminary data.</text>
</comment>
<dbReference type="SUPFAM" id="SSF141868">
    <property type="entry name" value="EAL domain-like"/>
    <property type="match status" value="1"/>
</dbReference>
<dbReference type="PANTHER" id="PTHR33121:SF70">
    <property type="entry name" value="SIGNALING PROTEIN YKOW"/>
    <property type="match status" value="1"/>
</dbReference>
<protein>
    <submittedName>
        <fullName evidence="2">EAL domain-containing protein</fullName>
    </submittedName>
</protein>
<feature type="domain" description="EAL" evidence="1">
    <location>
        <begin position="1"/>
        <end position="122"/>
    </location>
</feature>
<organism evidence="2 3">
    <name type="scientific">Candidatus Flavonifractor merdigallinarum</name>
    <dbReference type="NCBI Taxonomy" id="2838589"/>
    <lineage>
        <taxon>Bacteria</taxon>
        <taxon>Bacillati</taxon>
        <taxon>Bacillota</taxon>
        <taxon>Clostridia</taxon>
        <taxon>Eubacteriales</taxon>
        <taxon>Oscillospiraceae</taxon>
        <taxon>Flavonifractor</taxon>
    </lineage>
</organism>
<dbReference type="InterPro" id="IPR050706">
    <property type="entry name" value="Cyclic-di-GMP_PDE-like"/>
</dbReference>
<dbReference type="InterPro" id="IPR035919">
    <property type="entry name" value="EAL_sf"/>
</dbReference>
<evidence type="ECO:0000313" key="3">
    <source>
        <dbReference type="Proteomes" id="UP000823868"/>
    </source>
</evidence>
<dbReference type="GO" id="GO:0071111">
    <property type="term" value="F:cyclic-guanylate-specific phosphodiesterase activity"/>
    <property type="evidence" value="ECO:0007669"/>
    <property type="project" value="InterPro"/>
</dbReference>
<dbReference type="PANTHER" id="PTHR33121">
    <property type="entry name" value="CYCLIC DI-GMP PHOSPHODIESTERASE PDEF"/>
    <property type="match status" value="1"/>
</dbReference>
<evidence type="ECO:0000259" key="1">
    <source>
        <dbReference type="PROSITE" id="PS50883"/>
    </source>
</evidence>
<reference evidence="2" key="1">
    <citation type="journal article" date="2021" name="PeerJ">
        <title>Extensive microbial diversity within the chicken gut microbiome revealed by metagenomics and culture.</title>
        <authorList>
            <person name="Gilroy R."/>
            <person name="Ravi A."/>
            <person name="Getino M."/>
            <person name="Pursley I."/>
            <person name="Horton D.L."/>
            <person name="Alikhan N.F."/>
            <person name="Baker D."/>
            <person name="Gharbi K."/>
            <person name="Hall N."/>
            <person name="Watson M."/>
            <person name="Adriaenssens E.M."/>
            <person name="Foster-Nyarko E."/>
            <person name="Jarju S."/>
            <person name="Secka A."/>
            <person name="Antonio M."/>
            <person name="Oren A."/>
            <person name="Chaudhuri R.R."/>
            <person name="La Ragione R."/>
            <person name="Hildebrand F."/>
            <person name="Pallen M.J."/>
        </authorList>
    </citation>
    <scope>NUCLEOTIDE SEQUENCE</scope>
    <source>
        <strain evidence="2">ChiBcec16_6824</strain>
    </source>
</reference>
<dbReference type="Pfam" id="PF00563">
    <property type="entry name" value="EAL"/>
    <property type="match status" value="1"/>
</dbReference>
<dbReference type="Proteomes" id="UP000823868">
    <property type="component" value="Unassembled WGS sequence"/>
</dbReference>
<name>A0A9D1YB70_9FIRM</name>
<dbReference type="EMBL" id="DXDX01000201">
    <property type="protein sequence ID" value="HIY22437.1"/>
    <property type="molecule type" value="Genomic_DNA"/>
</dbReference>
<dbReference type="AlphaFoldDB" id="A0A9D1YB70"/>